<name>A0ABT2LRQ1_9HYPH</name>
<evidence type="ECO:0000313" key="3">
    <source>
        <dbReference type="Proteomes" id="UP001320831"/>
    </source>
</evidence>
<dbReference type="Gene3D" id="3.10.129.10">
    <property type="entry name" value="Hotdog Thioesterase"/>
    <property type="match status" value="1"/>
</dbReference>
<dbReference type="Proteomes" id="UP001320831">
    <property type="component" value="Unassembled WGS sequence"/>
</dbReference>
<dbReference type="PANTHER" id="PTHR28152">
    <property type="entry name" value="HYDROXYACYL-THIOESTER DEHYDRATASE TYPE 2, MITOCHONDRIAL"/>
    <property type="match status" value="1"/>
</dbReference>
<gene>
    <name evidence="2" type="ORF">N5A92_17185</name>
</gene>
<dbReference type="InterPro" id="IPR052741">
    <property type="entry name" value="Mitochondrial_HTD2"/>
</dbReference>
<reference evidence="2 3" key="1">
    <citation type="submission" date="2022-09" db="EMBL/GenBank/DDBJ databases">
        <title>Chelativorans salina sp. nov., a novel slightly halophilic bacterium isolated from a saline lake sediment enrichment.</title>
        <authorList>
            <person name="Gao L."/>
            <person name="Fang B.-Z."/>
            <person name="Li W.-J."/>
        </authorList>
    </citation>
    <scope>NUCLEOTIDE SEQUENCE [LARGE SCALE GENOMIC DNA]</scope>
    <source>
        <strain evidence="2 3">EGI FJ00035</strain>
    </source>
</reference>
<feature type="domain" description="FAS1-like dehydratase" evidence="1">
    <location>
        <begin position="72"/>
        <end position="146"/>
    </location>
</feature>
<dbReference type="RefSeq" id="WP_260904947.1">
    <property type="nucleotide sequence ID" value="NZ_JAOCZP010000005.1"/>
</dbReference>
<keyword evidence="3" id="KW-1185">Reference proteome</keyword>
<evidence type="ECO:0000259" key="1">
    <source>
        <dbReference type="Pfam" id="PF13452"/>
    </source>
</evidence>
<dbReference type="SUPFAM" id="SSF54637">
    <property type="entry name" value="Thioesterase/thiol ester dehydrase-isomerase"/>
    <property type="match status" value="2"/>
</dbReference>
<dbReference type="EMBL" id="JAOCZP010000005">
    <property type="protein sequence ID" value="MCT7376769.1"/>
    <property type="molecule type" value="Genomic_DNA"/>
</dbReference>
<comment type="caution">
    <text evidence="2">The sequence shown here is derived from an EMBL/GenBank/DDBJ whole genome shotgun (WGS) entry which is preliminary data.</text>
</comment>
<protein>
    <submittedName>
        <fullName evidence="2">MaoC family dehydratase N-terminal domain-containing protein</fullName>
    </submittedName>
</protein>
<dbReference type="Pfam" id="PF13452">
    <property type="entry name" value="FAS1_DH_region"/>
    <property type="match status" value="1"/>
</dbReference>
<dbReference type="PANTHER" id="PTHR28152:SF1">
    <property type="entry name" value="HYDROXYACYL-THIOESTER DEHYDRATASE TYPE 2, MITOCHONDRIAL"/>
    <property type="match status" value="1"/>
</dbReference>
<organism evidence="2 3">
    <name type="scientific">Chelativorans salis</name>
    <dbReference type="NCBI Taxonomy" id="2978478"/>
    <lineage>
        <taxon>Bacteria</taxon>
        <taxon>Pseudomonadati</taxon>
        <taxon>Pseudomonadota</taxon>
        <taxon>Alphaproteobacteria</taxon>
        <taxon>Hyphomicrobiales</taxon>
        <taxon>Phyllobacteriaceae</taxon>
        <taxon>Chelativorans</taxon>
    </lineage>
</organism>
<sequence length="289" mass="31489">MDGHNTVDLEIDVLRRWIGRRETAVDTISERLAASFQATFGFDPSPRGKPAPLAIHWCLAPAIAKAGETEADGHPARGGFLPPVQLPRRMWAGGDIRFHDALLVGDEVTRTSRIADIAAKAGRTGPLCFVKVEHRLSTARGLAIVEHQDVVYRQAATGQAAVGGVPAAGDAEERPQPQWRESVMADTLLLFRYSALTFNGHRIHYDRDYATETEGYPGLVIHGPLQATLLLHMAARLRDGTPPRLFRYRSLRPLFDGEPLFLNATDVEGGLDLWTSDGPGARAMSATAA</sequence>
<dbReference type="InterPro" id="IPR029069">
    <property type="entry name" value="HotDog_dom_sf"/>
</dbReference>
<dbReference type="InterPro" id="IPR039569">
    <property type="entry name" value="FAS1-like_DH_region"/>
</dbReference>
<evidence type="ECO:0000313" key="2">
    <source>
        <dbReference type="EMBL" id="MCT7376769.1"/>
    </source>
</evidence>
<proteinExistence type="predicted"/>
<accession>A0ABT2LRQ1</accession>